<accession>A0AAD4R4M9</accession>
<evidence type="ECO:0000313" key="1">
    <source>
        <dbReference type="EMBL" id="KAI1709697.1"/>
    </source>
</evidence>
<organism evidence="1 2">
    <name type="scientific">Ditylenchus destructor</name>
    <dbReference type="NCBI Taxonomy" id="166010"/>
    <lineage>
        <taxon>Eukaryota</taxon>
        <taxon>Metazoa</taxon>
        <taxon>Ecdysozoa</taxon>
        <taxon>Nematoda</taxon>
        <taxon>Chromadorea</taxon>
        <taxon>Rhabditida</taxon>
        <taxon>Tylenchina</taxon>
        <taxon>Tylenchomorpha</taxon>
        <taxon>Sphaerularioidea</taxon>
        <taxon>Anguinidae</taxon>
        <taxon>Anguininae</taxon>
        <taxon>Ditylenchus</taxon>
    </lineage>
</organism>
<dbReference type="PRINTS" id="PR00081">
    <property type="entry name" value="GDHRDH"/>
</dbReference>
<dbReference type="AlphaFoldDB" id="A0AAD4R4M9"/>
<dbReference type="PRINTS" id="PR00080">
    <property type="entry name" value="SDRFAMILY"/>
</dbReference>
<name>A0AAD4R4M9_9BILA</name>
<dbReference type="SUPFAM" id="SSF51735">
    <property type="entry name" value="NAD(P)-binding Rossmann-fold domains"/>
    <property type="match status" value="1"/>
</dbReference>
<dbReference type="InterPro" id="IPR002347">
    <property type="entry name" value="SDR_fam"/>
</dbReference>
<dbReference type="EMBL" id="JAKKPZ010000029">
    <property type="protein sequence ID" value="KAI1709697.1"/>
    <property type="molecule type" value="Genomic_DNA"/>
</dbReference>
<dbReference type="FunFam" id="3.40.50.720:FF:000084">
    <property type="entry name" value="Short-chain dehydrogenase reductase"/>
    <property type="match status" value="1"/>
</dbReference>
<comment type="caution">
    <text evidence="1">The sequence shown here is derived from an EMBL/GenBank/DDBJ whole genome shotgun (WGS) entry which is preliminary data.</text>
</comment>
<dbReference type="PANTHER" id="PTHR44115:SF2">
    <property type="entry name" value="NAD(P)-BINDING PROTEIN"/>
    <property type="match status" value="1"/>
</dbReference>
<keyword evidence="2" id="KW-1185">Reference proteome</keyword>
<dbReference type="Gene3D" id="3.40.50.720">
    <property type="entry name" value="NAD(P)-binding Rossmann-like Domain"/>
    <property type="match status" value="1"/>
</dbReference>
<protein>
    <submittedName>
        <fullName evidence="1">Enoyl-(Acyl carrier protein) reductase domain-containing protein</fullName>
    </submittedName>
</protein>
<dbReference type="InterPro" id="IPR036291">
    <property type="entry name" value="NAD(P)-bd_dom_sf"/>
</dbReference>
<sequence length="285" mass="31152">MSRKISAALFREQPEILKRFENKVVIVTGSSAGIGQDAAVEFGKEGALLVIHGQNPHRLNETETLLLEAGMKPENILKVFGSMEDPKTPGLIIEKTIEKYGRIDVLINNAGTSTKPGEKNSHSLANLDFLYKVNFRSAVEMSQLAMPYLRETRGNIINVSSAGAIKPYPVAAFYTSLKACLDHFTKNYALIYGKRGVRINCINPGFVRTQIVTRNGVPGSQEKVEQFALNSSLKRIGQSCEMSTVIKFLASDDAAYVTGACWVADGGVVLYSPPLDLDDAMMMSL</sequence>
<proteinExistence type="predicted"/>
<dbReference type="Proteomes" id="UP001201812">
    <property type="component" value="Unassembled WGS sequence"/>
</dbReference>
<dbReference type="Pfam" id="PF13561">
    <property type="entry name" value="adh_short_C2"/>
    <property type="match status" value="1"/>
</dbReference>
<reference evidence="1" key="1">
    <citation type="submission" date="2022-01" db="EMBL/GenBank/DDBJ databases">
        <title>Genome Sequence Resource for Two Populations of Ditylenchus destructor, the Migratory Endoparasitic Phytonematode.</title>
        <authorList>
            <person name="Zhang H."/>
            <person name="Lin R."/>
            <person name="Xie B."/>
        </authorList>
    </citation>
    <scope>NUCLEOTIDE SEQUENCE</scope>
    <source>
        <strain evidence="1">BazhouSP</strain>
    </source>
</reference>
<dbReference type="PANTHER" id="PTHR44115">
    <property type="entry name" value="PROTEIN CBG09704"/>
    <property type="match status" value="1"/>
</dbReference>
<evidence type="ECO:0000313" key="2">
    <source>
        <dbReference type="Proteomes" id="UP001201812"/>
    </source>
</evidence>
<gene>
    <name evidence="1" type="ORF">DdX_11087</name>
</gene>